<protein>
    <submittedName>
        <fullName evidence="1">ABC transporter, phosphonate, substrate-binding protein</fullName>
    </submittedName>
</protein>
<dbReference type="SUPFAM" id="SSF53850">
    <property type="entry name" value="Periplasmic binding protein-like II"/>
    <property type="match status" value="1"/>
</dbReference>
<accession>A0A1K1TCI0</accession>
<evidence type="ECO:0000313" key="2">
    <source>
        <dbReference type="Proteomes" id="UP000182350"/>
    </source>
</evidence>
<sequence length="177" mass="19251">MSLARPSYASIFIVPENSPYQTLADLKGARISMKSVGSTTGHIIPAYMLVEAGLDVDRDVRILNLGGTLFEALISGDVQAAATGVRDWDGFIKRTGGGYRILAQSPQMPDDLVVAGPHIDPTCVAYIRDAMMKNGDALIQATLKPEGRERYRGARLMAVNDASYDVVRCARLMPHWV</sequence>
<proteinExistence type="predicted"/>
<dbReference type="RefSeq" id="WP_177247015.1">
    <property type="nucleotide sequence ID" value="NZ_FPJW01000001.1"/>
</dbReference>
<dbReference type="Proteomes" id="UP000182350">
    <property type="component" value="Unassembled WGS sequence"/>
</dbReference>
<dbReference type="PANTHER" id="PTHR30024:SF17">
    <property type="entry name" value="SOLUTE-BINDING PROTEIN FAMILY 3_N-TERMINAL DOMAIN-CONTAINING PROTEIN"/>
    <property type="match status" value="1"/>
</dbReference>
<name>A0A1K1TCI0_9GAMM</name>
<evidence type="ECO:0000313" key="1">
    <source>
        <dbReference type="EMBL" id="SFW98124.1"/>
    </source>
</evidence>
<dbReference type="Gene3D" id="3.40.190.10">
    <property type="entry name" value="Periplasmic binding protein-like II"/>
    <property type="match status" value="2"/>
</dbReference>
<dbReference type="STRING" id="1122209.SAMN02745752_00053"/>
<dbReference type="EMBL" id="FPJW01000001">
    <property type="protein sequence ID" value="SFW98124.1"/>
    <property type="molecule type" value="Genomic_DNA"/>
</dbReference>
<reference evidence="1 2" key="1">
    <citation type="submission" date="2016-11" db="EMBL/GenBank/DDBJ databases">
        <authorList>
            <person name="Jaros S."/>
            <person name="Januszkiewicz K."/>
            <person name="Wedrychowicz H."/>
        </authorList>
    </citation>
    <scope>NUCLEOTIDE SEQUENCE [LARGE SCALE GENOMIC DNA]</scope>
    <source>
        <strain evidence="1 2">DSM 21637</strain>
    </source>
</reference>
<keyword evidence="2" id="KW-1185">Reference proteome</keyword>
<dbReference type="Pfam" id="PF12974">
    <property type="entry name" value="Phosphonate-bd"/>
    <property type="match status" value="1"/>
</dbReference>
<dbReference type="AlphaFoldDB" id="A0A1K1TCI0"/>
<organism evidence="1 2">
    <name type="scientific">Marinospirillum alkaliphilum DSM 21637</name>
    <dbReference type="NCBI Taxonomy" id="1122209"/>
    <lineage>
        <taxon>Bacteria</taxon>
        <taxon>Pseudomonadati</taxon>
        <taxon>Pseudomonadota</taxon>
        <taxon>Gammaproteobacteria</taxon>
        <taxon>Oceanospirillales</taxon>
        <taxon>Oceanospirillaceae</taxon>
        <taxon>Marinospirillum</taxon>
    </lineage>
</organism>
<dbReference type="PANTHER" id="PTHR30024">
    <property type="entry name" value="ALIPHATIC SULFONATES-BINDING PROTEIN-RELATED"/>
    <property type="match status" value="1"/>
</dbReference>
<gene>
    <name evidence="1" type="ORF">SAMN02745752_00053</name>
</gene>